<dbReference type="SUPFAM" id="SSF51735">
    <property type="entry name" value="NAD(P)-binding Rossmann-fold domains"/>
    <property type="match status" value="1"/>
</dbReference>
<gene>
    <name evidence="1" type="ORF">B0J12DRAFT_691822</name>
</gene>
<dbReference type="InterPro" id="IPR002347">
    <property type="entry name" value="SDR_fam"/>
</dbReference>
<proteinExistence type="predicted"/>
<evidence type="ECO:0008006" key="3">
    <source>
        <dbReference type="Google" id="ProtNLM"/>
    </source>
</evidence>
<evidence type="ECO:0000313" key="2">
    <source>
        <dbReference type="Proteomes" id="UP000774617"/>
    </source>
</evidence>
<evidence type="ECO:0000313" key="1">
    <source>
        <dbReference type="EMBL" id="KAH7009153.1"/>
    </source>
</evidence>
<dbReference type="Proteomes" id="UP000774617">
    <property type="component" value="Unassembled WGS sequence"/>
</dbReference>
<accession>A0ABQ8FPR9</accession>
<dbReference type="InterPro" id="IPR036291">
    <property type="entry name" value="NAD(P)-bd_dom_sf"/>
</dbReference>
<reference evidence="1 2" key="1">
    <citation type="journal article" date="2021" name="Nat. Commun.">
        <title>Genetic determinants of endophytism in the Arabidopsis root mycobiome.</title>
        <authorList>
            <person name="Mesny F."/>
            <person name="Miyauchi S."/>
            <person name="Thiergart T."/>
            <person name="Pickel B."/>
            <person name="Atanasova L."/>
            <person name="Karlsson M."/>
            <person name="Huettel B."/>
            <person name="Barry K.W."/>
            <person name="Haridas S."/>
            <person name="Chen C."/>
            <person name="Bauer D."/>
            <person name="Andreopoulos W."/>
            <person name="Pangilinan J."/>
            <person name="LaButti K."/>
            <person name="Riley R."/>
            <person name="Lipzen A."/>
            <person name="Clum A."/>
            <person name="Drula E."/>
            <person name="Henrissat B."/>
            <person name="Kohler A."/>
            <person name="Grigoriev I.V."/>
            <person name="Martin F.M."/>
            <person name="Hacquard S."/>
        </authorList>
    </citation>
    <scope>NUCLEOTIDE SEQUENCE [LARGE SCALE GENOMIC DNA]</scope>
    <source>
        <strain evidence="1 2">MPI-SDFR-AT-0080</strain>
    </source>
</reference>
<dbReference type="Pfam" id="PF00106">
    <property type="entry name" value="adh_short"/>
    <property type="match status" value="1"/>
</dbReference>
<sequence length="73" mass="7825">MNVNTRGCFNILAEVLRPGVSLKAFKKGSAYLASKHAALALINSAALEVAERGIRVNSVLCISSAWRCLSCPY</sequence>
<protein>
    <recommendedName>
        <fullName evidence="3">Short-chain dehydrogenase/reductase SDR</fullName>
    </recommendedName>
</protein>
<dbReference type="EMBL" id="JAGTJR010000117">
    <property type="protein sequence ID" value="KAH7009153.1"/>
    <property type="molecule type" value="Genomic_DNA"/>
</dbReference>
<organism evidence="1 2">
    <name type="scientific">Macrophomina phaseolina</name>
    <dbReference type="NCBI Taxonomy" id="35725"/>
    <lineage>
        <taxon>Eukaryota</taxon>
        <taxon>Fungi</taxon>
        <taxon>Dikarya</taxon>
        <taxon>Ascomycota</taxon>
        <taxon>Pezizomycotina</taxon>
        <taxon>Dothideomycetes</taxon>
        <taxon>Dothideomycetes incertae sedis</taxon>
        <taxon>Botryosphaeriales</taxon>
        <taxon>Botryosphaeriaceae</taxon>
        <taxon>Macrophomina</taxon>
    </lineage>
</organism>
<dbReference type="Gene3D" id="3.40.50.720">
    <property type="entry name" value="NAD(P)-binding Rossmann-like Domain"/>
    <property type="match status" value="1"/>
</dbReference>
<name>A0ABQ8FPR9_9PEZI</name>
<comment type="caution">
    <text evidence="1">The sequence shown here is derived from an EMBL/GenBank/DDBJ whole genome shotgun (WGS) entry which is preliminary data.</text>
</comment>
<keyword evidence="2" id="KW-1185">Reference proteome</keyword>